<organism evidence="4 5">
    <name type="scientific">Lacisediminihabitans changchengi</name>
    <dbReference type="NCBI Taxonomy" id="2787634"/>
    <lineage>
        <taxon>Bacteria</taxon>
        <taxon>Bacillati</taxon>
        <taxon>Actinomycetota</taxon>
        <taxon>Actinomycetes</taxon>
        <taxon>Micrococcales</taxon>
        <taxon>Microbacteriaceae</taxon>
        <taxon>Lacisediminihabitans</taxon>
    </lineage>
</organism>
<keyword evidence="2" id="KW-0812">Transmembrane</keyword>
<evidence type="ECO:0000313" key="5">
    <source>
        <dbReference type="Proteomes" id="UP000636458"/>
    </source>
</evidence>
<feature type="chain" id="PRO_5037599550" description="2-oxoglutarate dehydrogenase" evidence="3">
    <location>
        <begin position="26"/>
        <end position="709"/>
    </location>
</feature>
<comment type="caution">
    <text evidence="4">The sequence shown here is derived from an EMBL/GenBank/DDBJ whole genome shotgun (WGS) entry which is preliminary data.</text>
</comment>
<accession>A0A934W5P0</accession>
<protein>
    <recommendedName>
        <fullName evidence="6">2-oxoglutarate dehydrogenase</fullName>
    </recommendedName>
</protein>
<evidence type="ECO:0008006" key="6">
    <source>
        <dbReference type="Google" id="ProtNLM"/>
    </source>
</evidence>
<name>A0A934W5P0_9MICO</name>
<dbReference type="RefSeq" id="WP_200556928.1">
    <property type="nucleotide sequence ID" value="NZ_JAEPES010000004.1"/>
</dbReference>
<dbReference type="Proteomes" id="UP000636458">
    <property type="component" value="Unassembled WGS sequence"/>
</dbReference>
<dbReference type="EMBL" id="JAEPES010000004">
    <property type="protein sequence ID" value="MBK4348735.1"/>
    <property type="molecule type" value="Genomic_DNA"/>
</dbReference>
<evidence type="ECO:0000256" key="2">
    <source>
        <dbReference type="SAM" id="Phobius"/>
    </source>
</evidence>
<keyword evidence="5" id="KW-1185">Reference proteome</keyword>
<reference evidence="4" key="1">
    <citation type="submission" date="2021-01" db="EMBL/GenBank/DDBJ databases">
        <title>Lacisediminihabitans sp. nov. strain G11-30, isolated from Antarctic Soil.</title>
        <authorList>
            <person name="Li J."/>
        </authorList>
    </citation>
    <scope>NUCLEOTIDE SEQUENCE</scope>
    <source>
        <strain evidence="4">G11-30</strain>
    </source>
</reference>
<feature type="region of interest" description="Disordered" evidence="1">
    <location>
        <begin position="678"/>
        <end position="709"/>
    </location>
</feature>
<gene>
    <name evidence="4" type="ORF">IV501_13915</name>
</gene>
<evidence type="ECO:0000313" key="4">
    <source>
        <dbReference type="EMBL" id="MBK4348735.1"/>
    </source>
</evidence>
<feature type="compositionally biased region" description="Pro residues" evidence="1">
    <location>
        <begin position="301"/>
        <end position="312"/>
    </location>
</feature>
<keyword evidence="3" id="KW-0732">Signal</keyword>
<feature type="signal peptide" evidence="3">
    <location>
        <begin position="1"/>
        <end position="25"/>
    </location>
</feature>
<dbReference type="AlphaFoldDB" id="A0A934W5P0"/>
<proteinExistence type="predicted"/>
<sequence>MRLVSILLTAVSALGFFVLPSAASAAPVAADAPVTTSVVFAAGDNGVVTPDADLVITGTITNGTTSDIPAGTATVSLERSLVTSRTTLTDWLTDAPLDDDALGTVIFTAATPLVRAGFTGGVSIRVPAATLGLSARYGVHKLAVRVDANGASVGQSRSTIVVNPGTPIAPVPLAVAAPLTVPAAEPGLLSAATLTQYTGVGGVLTTQLNQAVDRRVALGVDPRIIASITILGPSAPPSATAWLDRLRAADNDTFALAYADTDLAVQSQARAPRVLGPTSFTIDPKLFPGYSPAPTETPTVSPTPTPSSTPIPTLPTSADLTAFDYTIPGIAWPADNTVAAADLDFFAASDLTTSILDSDNVSYGTDTSGSAATVGAHPVIVSDHELSTLLRAAVTATDASWPNAMANLSAALSLAGSARAAEGGPLLATLGRTTPGLAGKLGQTLDALATLPWFSATALHDIARSQERAAVAIVPKPETDARVDAVQTLLAAETSVGNFSSALDDPTVLSGPQRLSLLSTLSNEWLSLPDAWTAATKKYLKAAQKTAQSVRIADTGSQVFVSNNVNLNVAVTNELAYPVTVYVSVVSPNGAITVENPRVELRVEANSQSKALVPVTALANGDVTVRASLSSATNSPIGTVKFIDVDVQAGWETAATLVVVIGIVAVFGFGIYRNIAKRRKKKRNPDDPADVSEGDPASVPPPTDESITQ</sequence>
<feature type="region of interest" description="Disordered" evidence="1">
    <location>
        <begin position="291"/>
        <end position="312"/>
    </location>
</feature>
<feature type="transmembrane region" description="Helical" evidence="2">
    <location>
        <begin position="654"/>
        <end position="672"/>
    </location>
</feature>
<dbReference type="InterPro" id="IPR046112">
    <property type="entry name" value="DUF6049"/>
</dbReference>
<keyword evidence="2" id="KW-1133">Transmembrane helix</keyword>
<keyword evidence="2" id="KW-0472">Membrane</keyword>
<evidence type="ECO:0000256" key="3">
    <source>
        <dbReference type="SAM" id="SignalP"/>
    </source>
</evidence>
<dbReference type="Pfam" id="PF19516">
    <property type="entry name" value="DUF6049"/>
    <property type="match status" value="1"/>
</dbReference>
<evidence type="ECO:0000256" key="1">
    <source>
        <dbReference type="SAM" id="MobiDB-lite"/>
    </source>
</evidence>